<dbReference type="Pfam" id="PF12296">
    <property type="entry name" value="HsbA"/>
    <property type="match status" value="1"/>
</dbReference>
<dbReference type="PANTHER" id="PTHR38123:SF6">
    <property type="entry name" value="CELL WALL SERINE-THREONINE-RICH GALACTOMANNOPROTEIN MP1 (AFU_ORTHOLOGUE AFUA_4G03240)"/>
    <property type="match status" value="1"/>
</dbReference>
<evidence type="ECO:0008006" key="4">
    <source>
        <dbReference type="Google" id="ProtNLM"/>
    </source>
</evidence>
<protein>
    <recommendedName>
        <fullName evidence="4">Cell wall protein</fullName>
    </recommendedName>
</protein>
<name>A0A8E5HP90_USTVR</name>
<keyword evidence="1" id="KW-0732">Signal</keyword>
<dbReference type="OrthoDB" id="2422134at2759"/>
<dbReference type="InterPro" id="IPR021054">
    <property type="entry name" value="Cell_wall_mannoprotein_1"/>
</dbReference>
<evidence type="ECO:0000256" key="1">
    <source>
        <dbReference type="SAM" id="SignalP"/>
    </source>
</evidence>
<dbReference type="Proteomes" id="UP000027002">
    <property type="component" value="Chromosome 3"/>
</dbReference>
<evidence type="ECO:0000313" key="3">
    <source>
        <dbReference type="Proteomes" id="UP000027002"/>
    </source>
</evidence>
<feature type="signal peptide" evidence="1">
    <location>
        <begin position="1"/>
        <end position="18"/>
    </location>
</feature>
<dbReference type="GeneID" id="66064163"/>
<evidence type="ECO:0000313" key="2">
    <source>
        <dbReference type="EMBL" id="QUC19144.1"/>
    </source>
</evidence>
<reference evidence="2" key="1">
    <citation type="submission" date="2020-03" db="EMBL/GenBank/DDBJ databases">
        <title>A mixture of massive structural variations and highly conserved coding sequences in Ustilaginoidea virens genome.</title>
        <authorList>
            <person name="Zhang K."/>
            <person name="Zhao Z."/>
            <person name="Zhang Z."/>
            <person name="Li Y."/>
            <person name="Hsiang T."/>
            <person name="Sun W."/>
        </authorList>
    </citation>
    <scope>NUCLEOTIDE SEQUENCE</scope>
    <source>
        <strain evidence="2">UV-8b</strain>
    </source>
</reference>
<dbReference type="Gene3D" id="1.20.1280.140">
    <property type="match status" value="1"/>
</dbReference>
<sequence length="222" mass="23734">MKFFSSVILLGALAGVHARVIERAADGAAVNSVADEAAVNSFADEAADDAAKEVKPAHPHKSRTAAQVLKHVRVKADALDDQVKHWSGDQQKVLDAVDALTAAIESGTADVKHGKQFSISELTKLASAVDELKEHAETLVKDLKAKKPEIEKHNLCALLRTNISKIGKDNKKLSKAIVAKVTPMFQGIAKSHAKAVDDVLADAEKAFNEKNCVDTGKPSLEF</sequence>
<dbReference type="AlphaFoldDB" id="A0A8E5HP90"/>
<dbReference type="RefSeq" id="XP_042996817.1">
    <property type="nucleotide sequence ID" value="XM_043140883.1"/>
</dbReference>
<dbReference type="EMBL" id="CP072755">
    <property type="protein sequence ID" value="QUC19144.1"/>
    <property type="molecule type" value="Genomic_DNA"/>
</dbReference>
<feature type="chain" id="PRO_5034237119" description="Cell wall protein" evidence="1">
    <location>
        <begin position="19"/>
        <end position="222"/>
    </location>
</feature>
<dbReference type="GO" id="GO:0005576">
    <property type="term" value="C:extracellular region"/>
    <property type="evidence" value="ECO:0007669"/>
    <property type="project" value="TreeGrafter"/>
</dbReference>
<proteinExistence type="predicted"/>
<dbReference type="KEGG" id="uvi:66064163"/>
<organism evidence="2 3">
    <name type="scientific">Ustilaginoidea virens</name>
    <name type="common">Rice false smut fungus</name>
    <name type="synonym">Villosiclava virens</name>
    <dbReference type="NCBI Taxonomy" id="1159556"/>
    <lineage>
        <taxon>Eukaryota</taxon>
        <taxon>Fungi</taxon>
        <taxon>Dikarya</taxon>
        <taxon>Ascomycota</taxon>
        <taxon>Pezizomycotina</taxon>
        <taxon>Sordariomycetes</taxon>
        <taxon>Hypocreomycetidae</taxon>
        <taxon>Hypocreales</taxon>
        <taxon>Clavicipitaceae</taxon>
        <taxon>Ustilaginoidea</taxon>
    </lineage>
</organism>
<gene>
    <name evidence="2" type="ORF">UV8b_03385</name>
</gene>
<keyword evidence="3" id="KW-1185">Reference proteome</keyword>
<accession>A0A8E5HP90</accession>
<dbReference type="PANTHER" id="PTHR38123">
    <property type="entry name" value="CELL WALL SERINE-THREONINE-RICH GALACTOMANNOPROTEIN MP1 (AFU_ORTHOLOGUE AFUA_4G03240)"/>
    <property type="match status" value="1"/>
</dbReference>